<evidence type="ECO:0000313" key="8">
    <source>
        <dbReference type="EMBL" id="PSU46766.1"/>
    </source>
</evidence>
<dbReference type="InterPro" id="IPR007492">
    <property type="entry name" value="LytTR_DNA-bd_dom"/>
</dbReference>
<accession>A0A2T3JD07</accession>
<dbReference type="GO" id="GO:0000156">
    <property type="term" value="F:phosphorelay response regulator activity"/>
    <property type="evidence" value="ECO:0007669"/>
    <property type="project" value="InterPro"/>
</dbReference>
<dbReference type="CDD" id="cd17532">
    <property type="entry name" value="REC_LytTR_AlgR-like"/>
    <property type="match status" value="1"/>
</dbReference>
<dbReference type="PANTHER" id="PTHR37299">
    <property type="entry name" value="TRANSCRIPTIONAL REGULATOR-RELATED"/>
    <property type="match status" value="1"/>
</dbReference>
<keyword evidence="1" id="KW-0902">Two-component regulatory system</keyword>
<dbReference type="EMBL" id="PYMJ01000019">
    <property type="protein sequence ID" value="PSU46766.1"/>
    <property type="molecule type" value="Genomic_DNA"/>
</dbReference>
<dbReference type="InterPro" id="IPR001789">
    <property type="entry name" value="Sig_transdc_resp-reg_receiver"/>
</dbReference>
<evidence type="ECO:0000256" key="5">
    <source>
        <dbReference type="PROSITE-ProRule" id="PRU00169"/>
    </source>
</evidence>
<evidence type="ECO:0000259" key="7">
    <source>
        <dbReference type="PROSITE" id="PS50930"/>
    </source>
</evidence>
<dbReference type="InterPro" id="IPR046947">
    <property type="entry name" value="LytR-like"/>
</dbReference>
<dbReference type="AlphaFoldDB" id="A0A2T3JD07"/>
<feature type="domain" description="HTH LytTR-type" evidence="7">
    <location>
        <begin position="165"/>
        <end position="270"/>
    </location>
</feature>
<reference evidence="8 9" key="1">
    <citation type="submission" date="2018-01" db="EMBL/GenBank/DDBJ databases">
        <title>Whole genome sequencing of Histamine producing bacteria.</title>
        <authorList>
            <person name="Butler K."/>
        </authorList>
    </citation>
    <scope>NUCLEOTIDE SEQUENCE [LARGE SCALE GENOMIC DNA]</scope>
    <source>
        <strain evidence="8 9">JCM 12947</strain>
    </source>
</reference>
<evidence type="ECO:0000313" key="9">
    <source>
        <dbReference type="Proteomes" id="UP000240987"/>
    </source>
</evidence>
<dbReference type="SMART" id="SM00448">
    <property type="entry name" value="REC"/>
    <property type="match status" value="1"/>
</dbReference>
<evidence type="ECO:0000256" key="2">
    <source>
        <dbReference type="ARBA" id="ARBA00023015"/>
    </source>
</evidence>
<dbReference type="GO" id="GO:0003677">
    <property type="term" value="F:DNA binding"/>
    <property type="evidence" value="ECO:0007669"/>
    <property type="project" value="UniProtKB-KW"/>
</dbReference>
<evidence type="ECO:0000256" key="1">
    <source>
        <dbReference type="ARBA" id="ARBA00023012"/>
    </source>
</evidence>
<dbReference type="Gene3D" id="3.40.50.2300">
    <property type="match status" value="1"/>
</dbReference>
<dbReference type="SMART" id="SM00850">
    <property type="entry name" value="LytTR"/>
    <property type="match status" value="1"/>
</dbReference>
<keyword evidence="3 8" id="KW-0238">DNA-binding</keyword>
<organism evidence="8 9">
    <name type="scientific">Photobacterium frigidiphilum</name>
    <dbReference type="NCBI Taxonomy" id="264736"/>
    <lineage>
        <taxon>Bacteria</taxon>
        <taxon>Pseudomonadati</taxon>
        <taxon>Pseudomonadota</taxon>
        <taxon>Gammaproteobacteria</taxon>
        <taxon>Vibrionales</taxon>
        <taxon>Vibrionaceae</taxon>
        <taxon>Photobacterium</taxon>
    </lineage>
</organism>
<feature type="domain" description="Response regulatory" evidence="6">
    <location>
        <begin position="6"/>
        <end position="121"/>
    </location>
</feature>
<dbReference type="PANTHER" id="PTHR37299:SF1">
    <property type="entry name" value="STAGE 0 SPORULATION PROTEIN A HOMOLOG"/>
    <property type="match status" value="1"/>
</dbReference>
<keyword evidence="4" id="KW-0804">Transcription</keyword>
<dbReference type="Gene3D" id="2.40.50.1020">
    <property type="entry name" value="LytTr DNA-binding domain"/>
    <property type="match status" value="1"/>
</dbReference>
<dbReference type="Pfam" id="PF04397">
    <property type="entry name" value="LytTR"/>
    <property type="match status" value="1"/>
</dbReference>
<evidence type="ECO:0000259" key="6">
    <source>
        <dbReference type="PROSITE" id="PS50110"/>
    </source>
</evidence>
<proteinExistence type="predicted"/>
<dbReference type="Proteomes" id="UP000240987">
    <property type="component" value="Unassembled WGS sequence"/>
</dbReference>
<sequence>MTQFSTAIIADDEPLLRHHLNRSLAEVWPELEIVASAENGKEAWLKINEHQPDVVFLDIRMPELDGMALANKLKKMPTPPLIVFITAYDEYAVKAFEQSAVDYLLKPISESRLQTACTKLQHQLSMQQSEQKHPSNAQSQPDISALIQQIQQLSTQSEPQYLTWIKASAGDDIHLIAISDVIYFKAEDKYVSVFKRLPNNAAQEYIIRTSLKELLAQLNPDSFWQIHRSTVVNVATIEKVKKDLAGRMSVIIDGQKLPVSRTAQSLFKGM</sequence>
<keyword evidence="9" id="KW-1185">Reference proteome</keyword>
<protein>
    <submittedName>
        <fullName evidence="8">DNA-binding response regulator</fullName>
    </submittedName>
</protein>
<gene>
    <name evidence="8" type="ORF">C9J12_17510</name>
</gene>
<dbReference type="Pfam" id="PF00072">
    <property type="entry name" value="Response_reg"/>
    <property type="match status" value="1"/>
</dbReference>
<evidence type="ECO:0000256" key="4">
    <source>
        <dbReference type="ARBA" id="ARBA00023163"/>
    </source>
</evidence>
<feature type="modified residue" description="4-aspartylphosphate" evidence="5">
    <location>
        <position position="58"/>
    </location>
</feature>
<evidence type="ECO:0000256" key="3">
    <source>
        <dbReference type="ARBA" id="ARBA00023125"/>
    </source>
</evidence>
<keyword evidence="5" id="KW-0597">Phosphoprotein</keyword>
<dbReference type="RefSeq" id="WP_107243891.1">
    <property type="nucleotide sequence ID" value="NZ_PYMJ01000019.1"/>
</dbReference>
<name>A0A2T3JD07_9GAMM</name>
<dbReference type="FunFam" id="3.40.50.2300:FF:000051">
    <property type="entry name" value="Two-component response regulator yehT"/>
    <property type="match status" value="1"/>
</dbReference>
<dbReference type="SUPFAM" id="SSF52172">
    <property type="entry name" value="CheY-like"/>
    <property type="match status" value="1"/>
</dbReference>
<dbReference type="InterPro" id="IPR011006">
    <property type="entry name" value="CheY-like_superfamily"/>
</dbReference>
<comment type="caution">
    <text evidence="8">The sequence shown here is derived from an EMBL/GenBank/DDBJ whole genome shotgun (WGS) entry which is preliminary data.</text>
</comment>
<dbReference type="OrthoDB" id="236568at2"/>
<dbReference type="PROSITE" id="PS50930">
    <property type="entry name" value="HTH_LYTTR"/>
    <property type="match status" value="1"/>
</dbReference>
<dbReference type="PROSITE" id="PS50110">
    <property type="entry name" value="RESPONSE_REGULATORY"/>
    <property type="match status" value="1"/>
</dbReference>
<keyword evidence="2" id="KW-0805">Transcription regulation</keyword>